<dbReference type="InterPro" id="IPR033989">
    <property type="entry name" value="CD209-like_CTLD"/>
</dbReference>
<dbReference type="GO" id="GO:0030246">
    <property type="term" value="F:carbohydrate binding"/>
    <property type="evidence" value="ECO:0007669"/>
    <property type="project" value="UniProtKB-KW"/>
</dbReference>
<protein>
    <submittedName>
        <fullName evidence="7">C-type lectin domain family 4 member F-like</fullName>
    </submittedName>
</protein>
<proteinExistence type="predicted"/>
<gene>
    <name evidence="7" type="primary">LOC114448946</name>
</gene>
<feature type="domain" description="C-type lectin" evidence="5">
    <location>
        <begin position="353"/>
        <end position="467"/>
    </location>
</feature>
<dbReference type="SUPFAM" id="SSF56436">
    <property type="entry name" value="C-type lectin-like"/>
    <property type="match status" value="1"/>
</dbReference>
<keyword evidence="4" id="KW-0472">Membrane</keyword>
<dbReference type="PANTHER" id="PTHR22803">
    <property type="entry name" value="MANNOSE, PHOSPHOLIPASE, LECTIN RECEPTOR RELATED"/>
    <property type="match status" value="1"/>
</dbReference>
<feature type="coiled-coil region" evidence="3">
    <location>
        <begin position="297"/>
        <end position="345"/>
    </location>
</feature>
<feature type="coiled-coil region" evidence="3">
    <location>
        <begin position="100"/>
        <end position="162"/>
    </location>
</feature>
<keyword evidence="6" id="KW-1185">Reference proteome</keyword>
<evidence type="ECO:0000256" key="4">
    <source>
        <dbReference type="SAM" id="Phobius"/>
    </source>
</evidence>
<evidence type="ECO:0000313" key="6">
    <source>
        <dbReference type="Proteomes" id="UP000515145"/>
    </source>
</evidence>
<accession>A0A6P7JZH5</accession>
<dbReference type="InParanoid" id="A0A6P7JZH5"/>
<reference evidence="7" key="1">
    <citation type="submission" date="2025-08" db="UniProtKB">
        <authorList>
            <consortium name="RefSeq"/>
        </authorList>
    </citation>
    <scope>IDENTIFICATION</scope>
</reference>
<dbReference type="Proteomes" id="UP000515145">
    <property type="component" value="Chromosome 1"/>
</dbReference>
<dbReference type="AlphaFoldDB" id="A0A6P7JZH5"/>
<feature type="transmembrane region" description="Helical" evidence="4">
    <location>
        <begin position="68"/>
        <end position="89"/>
    </location>
</feature>
<dbReference type="GeneID" id="114448946"/>
<dbReference type="RefSeq" id="XP_028282047.1">
    <property type="nucleotide sequence ID" value="XM_028426246.1"/>
</dbReference>
<dbReference type="Gene3D" id="3.10.100.10">
    <property type="entry name" value="Mannose-Binding Protein A, subunit A"/>
    <property type="match status" value="1"/>
</dbReference>
<evidence type="ECO:0000313" key="7">
    <source>
        <dbReference type="RefSeq" id="XP_028282047.1"/>
    </source>
</evidence>
<name>A0A6P7JZH5_9TELE</name>
<evidence type="ECO:0000256" key="3">
    <source>
        <dbReference type="SAM" id="Coils"/>
    </source>
</evidence>
<dbReference type="InterPro" id="IPR016186">
    <property type="entry name" value="C-type_lectin-like/link_sf"/>
</dbReference>
<keyword evidence="4" id="KW-0812">Transmembrane</keyword>
<dbReference type="OrthoDB" id="8950604at2759"/>
<dbReference type="PROSITE" id="PS00615">
    <property type="entry name" value="C_TYPE_LECTIN_1"/>
    <property type="match status" value="1"/>
</dbReference>
<dbReference type="InterPro" id="IPR016187">
    <property type="entry name" value="CTDL_fold"/>
</dbReference>
<keyword evidence="1" id="KW-0430">Lectin</keyword>
<dbReference type="PROSITE" id="PS50041">
    <property type="entry name" value="C_TYPE_LECTIN_2"/>
    <property type="match status" value="1"/>
</dbReference>
<dbReference type="Pfam" id="PF00059">
    <property type="entry name" value="Lectin_C"/>
    <property type="match status" value="1"/>
</dbReference>
<evidence type="ECO:0000256" key="2">
    <source>
        <dbReference type="ARBA" id="ARBA00023157"/>
    </source>
</evidence>
<keyword evidence="4" id="KW-1133">Transmembrane helix</keyword>
<sequence length="471" mass="53890">MDQRHMSEIYANGMISSRNHCKRTRADNNSENIYENVLIDNLEVTHTQPGPALSVAGGVKRKSRRAAAVFLGLLCLLLLAGLITVVLLFTKSSSEWEMKTVLLQNTNNNLTRETDQLQNERRQREATNDKLMEEKKQLQEKLDSMTKARDDLQRKLRDCHQTTQNNNMTNKMVTQQRVFKKRKFKRRKTDNSSLTNTVVSFSFKNMKMIVHVEDPGNSMVYETISDVAACSNPASKSPGSAESAVTPAATGLKVYRLVGVSFGIICVLHAVLSIALRLSLFSQQNSLAEERDKCTVNLDIEASIKNLTEERDELKRALIVAEASNKNLIGQRDELMQKMNDLVNNLNNGWRYHEDSLYYISTNKKNWQDSRDFCSLRGAQLVIIDSIKEQEFIRSLQKTVWIGLSDAETEGVWKWVDGTPLNQSFWTSGEPNNYRRRKEDCVETKFYNEENSWNDATCDTENDWVCEKKMS</sequence>
<organism evidence="6 7">
    <name type="scientific">Parambassis ranga</name>
    <name type="common">Indian glassy fish</name>
    <dbReference type="NCBI Taxonomy" id="210632"/>
    <lineage>
        <taxon>Eukaryota</taxon>
        <taxon>Metazoa</taxon>
        <taxon>Chordata</taxon>
        <taxon>Craniata</taxon>
        <taxon>Vertebrata</taxon>
        <taxon>Euteleostomi</taxon>
        <taxon>Actinopterygii</taxon>
        <taxon>Neopterygii</taxon>
        <taxon>Teleostei</taxon>
        <taxon>Neoteleostei</taxon>
        <taxon>Acanthomorphata</taxon>
        <taxon>Ovalentaria</taxon>
        <taxon>Ambassidae</taxon>
        <taxon>Parambassis</taxon>
    </lineage>
</organism>
<keyword evidence="2" id="KW-1015">Disulfide bond</keyword>
<dbReference type="InterPro" id="IPR001304">
    <property type="entry name" value="C-type_lectin-like"/>
</dbReference>
<dbReference type="InterPro" id="IPR018378">
    <property type="entry name" value="C-type_lectin_CS"/>
</dbReference>
<dbReference type="CDD" id="cd03590">
    <property type="entry name" value="CLECT_DC-SIGN_like"/>
    <property type="match status" value="1"/>
</dbReference>
<dbReference type="SMART" id="SM00034">
    <property type="entry name" value="CLECT"/>
    <property type="match status" value="1"/>
</dbReference>
<evidence type="ECO:0000256" key="1">
    <source>
        <dbReference type="ARBA" id="ARBA00022734"/>
    </source>
</evidence>
<evidence type="ECO:0000259" key="5">
    <source>
        <dbReference type="PROSITE" id="PS50041"/>
    </source>
</evidence>
<dbReference type="InterPro" id="IPR050111">
    <property type="entry name" value="C-type_lectin/snaclec_domain"/>
</dbReference>
<keyword evidence="3" id="KW-0175">Coiled coil</keyword>